<sequence length="225" mass="25520">MLPHFLHDIPLLQRNQRLMGVHYQNLLAFWLSDELFVLVRKCGASQSRHVSEIDLVVENASDRAAAPGIWPHRVQPRMGRAGLAVIVICRCQHLFRCEDSGNLVRAFTRSTQFKDSSHHRRGFLIWNKILGVTILLSVAVRRSPAQTLTALGLHLFDGANLFAGILRVEFVRPIADGVEIITAFHQRIHAVIDGNKTDAFFRKIYFRVLSHLQVFTPKAAEILDD</sequence>
<comment type="caution">
    <text evidence="1">The sequence shown here is derived from an EMBL/GenBank/DDBJ whole genome shotgun (WGS) entry which is preliminary data.</text>
</comment>
<gene>
    <name evidence="1" type="ORF">SDC9_170108</name>
</gene>
<organism evidence="1">
    <name type="scientific">bioreactor metagenome</name>
    <dbReference type="NCBI Taxonomy" id="1076179"/>
    <lineage>
        <taxon>unclassified sequences</taxon>
        <taxon>metagenomes</taxon>
        <taxon>ecological metagenomes</taxon>
    </lineage>
</organism>
<name>A0A645G7X1_9ZZZZ</name>
<protein>
    <submittedName>
        <fullName evidence="1">Uncharacterized protein</fullName>
    </submittedName>
</protein>
<evidence type="ECO:0000313" key="1">
    <source>
        <dbReference type="EMBL" id="MPN22725.1"/>
    </source>
</evidence>
<proteinExistence type="predicted"/>
<accession>A0A645G7X1</accession>
<reference evidence="1" key="1">
    <citation type="submission" date="2019-08" db="EMBL/GenBank/DDBJ databases">
        <authorList>
            <person name="Kucharzyk K."/>
            <person name="Murdoch R.W."/>
            <person name="Higgins S."/>
            <person name="Loffler F."/>
        </authorList>
    </citation>
    <scope>NUCLEOTIDE SEQUENCE</scope>
</reference>
<dbReference type="AlphaFoldDB" id="A0A645G7X1"/>
<dbReference type="EMBL" id="VSSQ01071026">
    <property type="protein sequence ID" value="MPN22725.1"/>
    <property type="molecule type" value="Genomic_DNA"/>
</dbReference>